<dbReference type="Proteomes" id="UP000886667">
    <property type="component" value="Unassembled WGS sequence"/>
</dbReference>
<feature type="compositionally biased region" description="Basic residues" evidence="1">
    <location>
        <begin position="34"/>
        <end position="51"/>
    </location>
</feature>
<evidence type="ECO:0000313" key="3">
    <source>
        <dbReference type="Proteomes" id="UP000886667"/>
    </source>
</evidence>
<evidence type="ECO:0000256" key="1">
    <source>
        <dbReference type="SAM" id="MobiDB-lite"/>
    </source>
</evidence>
<gene>
    <name evidence="2" type="ORF">JAZ07_06175</name>
</gene>
<comment type="caution">
    <text evidence="2">The sequence shown here is derived from an EMBL/GenBank/DDBJ whole genome shotgun (WGS) entry which is preliminary data.</text>
</comment>
<sequence length="75" mass="8416">MPLTNQQAEKCIEGSMANGLKQLQKSQLQTNPPWRKRNCRAVGGNRRHHRSSNGARKAPSRTVLYPTMAGYDQPP</sequence>
<dbReference type="EMBL" id="JAEPCM010000201">
    <property type="protein sequence ID" value="MCG7945922.1"/>
    <property type="molecule type" value="Genomic_DNA"/>
</dbReference>
<dbReference type="AlphaFoldDB" id="A0A9E4N3N2"/>
<accession>A0A9E4N3N2</accession>
<proteinExistence type="predicted"/>
<evidence type="ECO:0000313" key="2">
    <source>
        <dbReference type="EMBL" id="MCG7945922.1"/>
    </source>
</evidence>
<reference evidence="2" key="1">
    <citation type="journal article" date="2021" name="Proc. Natl. Acad. Sci. U.S.A.">
        <title>Global biogeography of chemosynthetic symbionts reveals both localized and globally distributed symbiont groups. .</title>
        <authorList>
            <person name="Osvatic J.T."/>
            <person name="Wilkins L.G.E."/>
            <person name="Leibrecht L."/>
            <person name="Leray M."/>
            <person name="Zauner S."/>
            <person name="Polzin J."/>
            <person name="Camacho Y."/>
            <person name="Gros O."/>
            <person name="van Gils J.A."/>
            <person name="Eisen J.A."/>
            <person name="Petersen J.M."/>
            <person name="Yuen B."/>
        </authorList>
    </citation>
    <scope>NUCLEOTIDE SEQUENCE</scope>
    <source>
        <strain evidence="2">MAGclacostrist064TRANS</strain>
    </source>
</reference>
<organism evidence="2 3">
    <name type="scientific">Candidatus Thiodiazotropha taylori</name>
    <dbReference type="NCBI Taxonomy" id="2792791"/>
    <lineage>
        <taxon>Bacteria</taxon>
        <taxon>Pseudomonadati</taxon>
        <taxon>Pseudomonadota</taxon>
        <taxon>Gammaproteobacteria</taxon>
        <taxon>Chromatiales</taxon>
        <taxon>Sedimenticolaceae</taxon>
        <taxon>Candidatus Thiodiazotropha</taxon>
    </lineage>
</organism>
<protein>
    <submittedName>
        <fullName evidence="2">Uncharacterized protein</fullName>
    </submittedName>
</protein>
<feature type="region of interest" description="Disordered" evidence="1">
    <location>
        <begin position="24"/>
        <end position="75"/>
    </location>
</feature>
<name>A0A9E4N3N2_9GAMM</name>